<keyword evidence="1" id="KW-0732">Signal</keyword>
<proteinExistence type="predicted"/>
<keyword evidence="3" id="KW-1185">Reference proteome</keyword>
<feature type="chain" id="PRO_5046137852" description="Lipoprotein" evidence="1">
    <location>
        <begin position="20"/>
        <end position="155"/>
    </location>
</feature>
<evidence type="ECO:0000256" key="1">
    <source>
        <dbReference type="SAM" id="SignalP"/>
    </source>
</evidence>
<reference evidence="2 3" key="1">
    <citation type="journal article" date="2014" name="Genome Announc.">
        <title>Draft Genome Sequence of the Carrageenan-Degrading Bacterium Cellulophaga sp. Strain KL-A, Isolated from Decaying Marine Algae.</title>
        <authorList>
            <person name="Shan D."/>
            <person name="Ying J."/>
            <person name="Li X."/>
            <person name="Gao Z."/>
            <person name="Wei G."/>
            <person name="Shao Z."/>
        </authorList>
    </citation>
    <scope>NUCLEOTIDE SEQUENCE [LARGE SCALE GENOMIC DNA]</scope>
    <source>
        <strain evidence="2 3">KL-A</strain>
    </source>
</reference>
<name>A0ABN0RS33_9FLAO</name>
<accession>A0ABN0RS33</accession>
<dbReference type="Proteomes" id="UP000019275">
    <property type="component" value="Unassembled WGS sequence"/>
</dbReference>
<evidence type="ECO:0000313" key="3">
    <source>
        <dbReference type="Proteomes" id="UP000019275"/>
    </source>
</evidence>
<protein>
    <recommendedName>
        <fullName evidence="4">Lipoprotein</fullName>
    </recommendedName>
</protein>
<dbReference type="EMBL" id="ARZX01000002">
    <property type="protein sequence ID" value="EWH14767.1"/>
    <property type="molecule type" value="Genomic_DNA"/>
</dbReference>
<dbReference type="RefSeq" id="WP_034643686.1">
    <property type="nucleotide sequence ID" value="NZ_ARZX01000002.1"/>
</dbReference>
<organism evidence="2 3">
    <name type="scientific">Cellulophaga geojensis KL-A</name>
    <dbReference type="NCBI Taxonomy" id="1328323"/>
    <lineage>
        <taxon>Bacteria</taxon>
        <taxon>Pseudomonadati</taxon>
        <taxon>Bacteroidota</taxon>
        <taxon>Flavobacteriia</taxon>
        <taxon>Flavobacteriales</taxon>
        <taxon>Flavobacteriaceae</taxon>
        <taxon>Cellulophaga</taxon>
    </lineage>
</organism>
<evidence type="ECO:0000313" key="2">
    <source>
        <dbReference type="EMBL" id="EWH14767.1"/>
    </source>
</evidence>
<comment type="caution">
    <text evidence="2">The sequence shown here is derived from an EMBL/GenBank/DDBJ whole genome shotgun (WGS) entry which is preliminary data.</text>
</comment>
<feature type="signal peptide" evidence="1">
    <location>
        <begin position="1"/>
        <end position="19"/>
    </location>
</feature>
<sequence>MKKYLALALLICLNVSCNGQNNKEETTPKTAEKVPPGDWKVNKQYDDKGNLIQYDSIYSWSSSNTYNNLSDLEKDSLLHSYKSKFFSSLHSFPTPQDIDSIFMDSFFNDDFFSSDFGEDFMQLDKIRNRMLQQQQQFFKKYSSKVEPKESEKTKL</sequence>
<gene>
    <name evidence="2" type="ORF">KLA_03027</name>
</gene>
<evidence type="ECO:0008006" key="4">
    <source>
        <dbReference type="Google" id="ProtNLM"/>
    </source>
</evidence>